<dbReference type="PANTHER" id="PTHR42698:SF1">
    <property type="entry name" value="GTPASE ERA, MITOCHONDRIAL"/>
    <property type="match status" value="1"/>
</dbReference>
<accession>A0A1G8F9T8</accession>
<evidence type="ECO:0000256" key="1">
    <source>
        <dbReference type="SAM" id="Phobius"/>
    </source>
</evidence>
<feature type="transmembrane region" description="Helical" evidence="1">
    <location>
        <begin position="407"/>
        <end position="436"/>
    </location>
</feature>
<dbReference type="STRING" id="399736.SAMN04489720_2392"/>
<organism evidence="3 4">
    <name type="scientific">Agrococcus jejuensis</name>
    <dbReference type="NCBI Taxonomy" id="399736"/>
    <lineage>
        <taxon>Bacteria</taxon>
        <taxon>Bacillati</taxon>
        <taxon>Actinomycetota</taxon>
        <taxon>Actinomycetes</taxon>
        <taxon>Micrococcales</taxon>
        <taxon>Microbacteriaceae</taxon>
        <taxon>Agrococcus</taxon>
    </lineage>
</organism>
<dbReference type="OrthoDB" id="974105at2"/>
<dbReference type="GO" id="GO:0005829">
    <property type="term" value="C:cytosol"/>
    <property type="evidence" value="ECO:0007669"/>
    <property type="project" value="TreeGrafter"/>
</dbReference>
<dbReference type="Proteomes" id="UP000198822">
    <property type="component" value="Chromosome I"/>
</dbReference>
<dbReference type="GO" id="GO:0043024">
    <property type="term" value="F:ribosomal small subunit binding"/>
    <property type="evidence" value="ECO:0007669"/>
    <property type="project" value="TreeGrafter"/>
</dbReference>
<dbReference type="EMBL" id="LT629695">
    <property type="protein sequence ID" value="SDH78860.1"/>
    <property type="molecule type" value="Genomic_DNA"/>
</dbReference>
<keyword evidence="3" id="KW-0132">Cell division</keyword>
<keyword evidence="1" id="KW-0812">Transmembrane</keyword>
<dbReference type="GO" id="GO:0051301">
    <property type="term" value="P:cell division"/>
    <property type="evidence" value="ECO:0007669"/>
    <property type="project" value="UniProtKB-KW"/>
</dbReference>
<protein>
    <submittedName>
        <fullName evidence="3">GTP-binding protein EngB required for normal cell division</fullName>
    </submittedName>
</protein>
<dbReference type="AlphaFoldDB" id="A0A1G8F9T8"/>
<dbReference type="SUPFAM" id="SSF52540">
    <property type="entry name" value="P-loop containing nucleoside triphosphate hydrolases"/>
    <property type="match status" value="1"/>
</dbReference>
<sequence length="527" mass="55084">MTLDAALEALEDAAELGAGRIDDADVAAIRVVLERAASRRALSSEHTVVGFFGATGSGKSSLLNAVVGEQLARAHVRRPTTSEPLAAVWGARGSAALLDWLQVTDRRHVEAPFAGDESLSLILLDLPDFDSVEPQHRAIAERLAGQVDVLVWVVDPQKYADAVLHRSFVAPLATHGAVTAAVLNQVDLLPAGTVPDVVASLRGLLAADGLADVRVLPASAATGEGVDAVRATIARFARERAAQSARLAADVAAAAGRLEAPDIAPEVAAPVRARLTDGLATAARVDAVSRAAGASYRKRAGQTTGWILTAWLLRLRADPLRRLHLLPSTRARGRDADVHRTALPPQSSAERAQASLAVRAYGDAASEGLGDGWRAAVRQAANEALAVVPDALDRAVARTDLGARGSWWWVVLAIVQWIALGAALVGVGWLLAAALLPIWSLPAPEVPVEQGWPVPTLLIAAGVLLGILTGLLGAALGGAIGAARRARARRRLRAAVADVARAEVVEPIELERDRAEAFGDAVRRARG</sequence>
<evidence type="ECO:0000313" key="4">
    <source>
        <dbReference type="Proteomes" id="UP000198822"/>
    </source>
</evidence>
<feature type="transmembrane region" description="Helical" evidence="1">
    <location>
        <begin position="456"/>
        <end position="483"/>
    </location>
</feature>
<reference evidence="4" key="1">
    <citation type="submission" date="2016-10" db="EMBL/GenBank/DDBJ databases">
        <authorList>
            <person name="Varghese N."/>
            <person name="Submissions S."/>
        </authorList>
    </citation>
    <scope>NUCLEOTIDE SEQUENCE [LARGE SCALE GENOMIC DNA]</scope>
    <source>
        <strain evidence="4">DSM 22002</strain>
    </source>
</reference>
<dbReference type="InterPro" id="IPR006073">
    <property type="entry name" value="GTP-bd"/>
</dbReference>
<gene>
    <name evidence="3" type="ORF">SAMN04489720_2392</name>
</gene>
<keyword evidence="1" id="KW-1133">Transmembrane helix</keyword>
<keyword evidence="1" id="KW-0472">Membrane</keyword>
<dbReference type="Gene3D" id="3.40.50.300">
    <property type="entry name" value="P-loop containing nucleotide triphosphate hydrolases"/>
    <property type="match status" value="1"/>
</dbReference>
<keyword evidence="4" id="KW-1185">Reference proteome</keyword>
<dbReference type="RefSeq" id="WP_092505282.1">
    <property type="nucleotide sequence ID" value="NZ_LT629695.1"/>
</dbReference>
<feature type="domain" description="G" evidence="2">
    <location>
        <begin position="49"/>
        <end position="160"/>
    </location>
</feature>
<evidence type="ECO:0000259" key="2">
    <source>
        <dbReference type="Pfam" id="PF01926"/>
    </source>
</evidence>
<dbReference type="Pfam" id="PF01926">
    <property type="entry name" value="MMR_HSR1"/>
    <property type="match status" value="1"/>
</dbReference>
<dbReference type="InterPro" id="IPR027417">
    <property type="entry name" value="P-loop_NTPase"/>
</dbReference>
<dbReference type="PANTHER" id="PTHR42698">
    <property type="entry name" value="GTPASE ERA"/>
    <property type="match status" value="1"/>
</dbReference>
<name>A0A1G8F9T8_9MICO</name>
<proteinExistence type="predicted"/>
<dbReference type="GO" id="GO:0019843">
    <property type="term" value="F:rRNA binding"/>
    <property type="evidence" value="ECO:0007669"/>
    <property type="project" value="TreeGrafter"/>
</dbReference>
<dbReference type="InterPro" id="IPR005662">
    <property type="entry name" value="GTPase_Era-like"/>
</dbReference>
<dbReference type="GO" id="GO:0005525">
    <property type="term" value="F:GTP binding"/>
    <property type="evidence" value="ECO:0007669"/>
    <property type="project" value="InterPro"/>
</dbReference>
<dbReference type="GO" id="GO:0000028">
    <property type="term" value="P:ribosomal small subunit assembly"/>
    <property type="evidence" value="ECO:0007669"/>
    <property type="project" value="TreeGrafter"/>
</dbReference>
<keyword evidence="3" id="KW-0131">Cell cycle</keyword>
<evidence type="ECO:0000313" key="3">
    <source>
        <dbReference type="EMBL" id="SDH78860.1"/>
    </source>
</evidence>